<keyword evidence="4" id="KW-0804">Transcription</keyword>
<evidence type="ECO:0000256" key="2">
    <source>
        <dbReference type="ARBA" id="ARBA00023082"/>
    </source>
</evidence>
<dbReference type="GO" id="GO:0006352">
    <property type="term" value="P:DNA-templated transcription initiation"/>
    <property type="evidence" value="ECO:0007669"/>
    <property type="project" value="InterPro"/>
</dbReference>
<comment type="caution">
    <text evidence="7">The sequence shown here is derived from an EMBL/GenBank/DDBJ whole genome shotgun (WGS) entry which is preliminary data.</text>
</comment>
<keyword evidence="3" id="KW-0238">DNA-binding</keyword>
<evidence type="ECO:0000313" key="7">
    <source>
        <dbReference type="EMBL" id="KKN34064.1"/>
    </source>
</evidence>
<feature type="coiled-coil region" evidence="5">
    <location>
        <begin position="105"/>
        <end position="165"/>
    </location>
</feature>
<dbReference type="NCBIfam" id="TIGR02937">
    <property type="entry name" value="sigma70-ECF"/>
    <property type="match status" value="1"/>
</dbReference>
<keyword evidence="5" id="KW-0175">Coiled coil</keyword>
<proteinExistence type="predicted"/>
<name>A0A0F9PV45_9ZZZZ</name>
<dbReference type="GO" id="GO:0016987">
    <property type="term" value="F:sigma factor activity"/>
    <property type="evidence" value="ECO:0007669"/>
    <property type="project" value="UniProtKB-KW"/>
</dbReference>
<dbReference type="InterPro" id="IPR007627">
    <property type="entry name" value="RNA_pol_sigma70_r2"/>
</dbReference>
<protein>
    <recommendedName>
        <fullName evidence="6">RNA polymerase sigma-70 region 2 domain-containing protein</fullName>
    </recommendedName>
</protein>
<feature type="coiled-coil region" evidence="5">
    <location>
        <begin position="11"/>
        <end position="38"/>
    </location>
</feature>
<dbReference type="AlphaFoldDB" id="A0A0F9PV45"/>
<feature type="domain" description="RNA polymerase sigma-70 region 2" evidence="6">
    <location>
        <begin position="43"/>
        <end position="93"/>
    </location>
</feature>
<evidence type="ECO:0000256" key="3">
    <source>
        <dbReference type="ARBA" id="ARBA00023125"/>
    </source>
</evidence>
<evidence type="ECO:0000259" key="6">
    <source>
        <dbReference type="Pfam" id="PF04542"/>
    </source>
</evidence>
<organism evidence="7">
    <name type="scientific">marine sediment metagenome</name>
    <dbReference type="NCBI Taxonomy" id="412755"/>
    <lineage>
        <taxon>unclassified sequences</taxon>
        <taxon>metagenomes</taxon>
        <taxon>ecological metagenomes</taxon>
    </lineage>
</organism>
<evidence type="ECO:0000256" key="4">
    <source>
        <dbReference type="ARBA" id="ARBA00023163"/>
    </source>
</evidence>
<gene>
    <name evidence="7" type="ORF">LCGC14_0797350</name>
</gene>
<dbReference type="SUPFAM" id="SSF88946">
    <property type="entry name" value="Sigma2 domain of RNA polymerase sigma factors"/>
    <property type="match status" value="1"/>
</dbReference>
<dbReference type="InterPro" id="IPR013325">
    <property type="entry name" value="RNA_pol_sigma_r2"/>
</dbReference>
<dbReference type="PANTHER" id="PTHR30385">
    <property type="entry name" value="SIGMA FACTOR F FLAGELLAR"/>
    <property type="match status" value="1"/>
</dbReference>
<dbReference type="EMBL" id="LAZR01002131">
    <property type="protein sequence ID" value="KKN34064.1"/>
    <property type="molecule type" value="Genomic_DNA"/>
</dbReference>
<dbReference type="GO" id="GO:0003677">
    <property type="term" value="F:DNA binding"/>
    <property type="evidence" value="ECO:0007669"/>
    <property type="project" value="UniProtKB-KW"/>
</dbReference>
<reference evidence="7" key="1">
    <citation type="journal article" date="2015" name="Nature">
        <title>Complex archaea that bridge the gap between prokaryotes and eukaryotes.</title>
        <authorList>
            <person name="Spang A."/>
            <person name="Saw J.H."/>
            <person name="Jorgensen S.L."/>
            <person name="Zaremba-Niedzwiedzka K."/>
            <person name="Martijn J."/>
            <person name="Lind A.E."/>
            <person name="van Eijk R."/>
            <person name="Schleper C."/>
            <person name="Guy L."/>
            <person name="Ettema T.J."/>
        </authorList>
    </citation>
    <scope>NUCLEOTIDE SEQUENCE</scope>
</reference>
<evidence type="ECO:0000256" key="5">
    <source>
        <dbReference type="SAM" id="Coils"/>
    </source>
</evidence>
<sequence>MPIRDGEVFSKHFLADTKEQAEQLLKKYEKDISFLSNKLSAITGVDKEDLRQEGLIGLARAYRDFERERSEKFRIYAIYKIKDALREYITTQGSNIKIPQYVKNAANLTESLQKVLEKMDGLRRLTFVDIWTASEYYKDNPPKNKESLMEDVIRIQQSIQNLADRSHTSVIQLLERAELSPVSFPEIIYTNLDTIAATATTDDSAFSNIVFVKEIKESLSEEDYDLLYRHYVGGETERELSGPFGVEASTLHIRIQNLKDLLVKKYGARIKHENNINTEETKQGDSG</sequence>
<dbReference type="Pfam" id="PF04542">
    <property type="entry name" value="Sigma70_r2"/>
    <property type="match status" value="1"/>
</dbReference>
<evidence type="ECO:0000256" key="1">
    <source>
        <dbReference type="ARBA" id="ARBA00023015"/>
    </source>
</evidence>
<keyword evidence="2" id="KW-0731">Sigma factor</keyword>
<dbReference type="InterPro" id="IPR014284">
    <property type="entry name" value="RNA_pol_sigma-70_dom"/>
</dbReference>
<dbReference type="Gene3D" id="1.10.1740.10">
    <property type="match status" value="1"/>
</dbReference>
<accession>A0A0F9PV45</accession>
<keyword evidence="1" id="KW-0805">Transcription regulation</keyword>